<reference evidence="1" key="1">
    <citation type="submission" date="2023-01" db="EMBL/GenBank/DDBJ databases">
        <title>Genome assembly of the deep-sea coral Lophelia pertusa.</title>
        <authorList>
            <person name="Herrera S."/>
            <person name="Cordes E."/>
        </authorList>
    </citation>
    <scope>NUCLEOTIDE SEQUENCE</scope>
    <source>
        <strain evidence="1">USNM1676648</strain>
        <tissue evidence="1">Polyp</tissue>
    </source>
</reference>
<gene>
    <name evidence="1" type="ORF">OS493_039857</name>
</gene>
<protein>
    <recommendedName>
        <fullName evidence="3">Reverse transcriptase domain-containing protein</fullName>
    </recommendedName>
</protein>
<accession>A0A9W9YH17</accession>
<proteinExistence type="predicted"/>
<sequence length="141" mass="15752">GAKCHQYADDTTFYKHCKPADLQSTVTDLSANVGKLEVWSREANLVINPSKTKVMLLSTSQLSNVHHLDVANIDIAVNGNPLERVTTTKTVRIPYSSTPELGRKCQARRIVLLCYSNNTEKTKEYPTFPHQKEFSTGTCPK</sequence>
<dbReference type="OrthoDB" id="5987630at2759"/>
<keyword evidence="2" id="KW-1185">Reference proteome</keyword>
<evidence type="ECO:0008006" key="3">
    <source>
        <dbReference type="Google" id="ProtNLM"/>
    </source>
</evidence>
<feature type="non-terminal residue" evidence="1">
    <location>
        <position position="1"/>
    </location>
</feature>
<dbReference type="EMBL" id="MU827550">
    <property type="protein sequence ID" value="KAJ7347638.1"/>
    <property type="molecule type" value="Genomic_DNA"/>
</dbReference>
<comment type="caution">
    <text evidence="1">The sequence shown here is derived from an EMBL/GenBank/DDBJ whole genome shotgun (WGS) entry which is preliminary data.</text>
</comment>
<evidence type="ECO:0000313" key="2">
    <source>
        <dbReference type="Proteomes" id="UP001163046"/>
    </source>
</evidence>
<dbReference type="AlphaFoldDB" id="A0A9W9YH17"/>
<evidence type="ECO:0000313" key="1">
    <source>
        <dbReference type="EMBL" id="KAJ7347638.1"/>
    </source>
</evidence>
<organism evidence="1 2">
    <name type="scientific">Desmophyllum pertusum</name>
    <dbReference type="NCBI Taxonomy" id="174260"/>
    <lineage>
        <taxon>Eukaryota</taxon>
        <taxon>Metazoa</taxon>
        <taxon>Cnidaria</taxon>
        <taxon>Anthozoa</taxon>
        <taxon>Hexacorallia</taxon>
        <taxon>Scleractinia</taxon>
        <taxon>Caryophylliina</taxon>
        <taxon>Caryophylliidae</taxon>
        <taxon>Desmophyllum</taxon>
    </lineage>
</organism>
<name>A0A9W9YH17_9CNID</name>
<dbReference type="Proteomes" id="UP001163046">
    <property type="component" value="Unassembled WGS sequence"/>
</dbReference>